<gene>
    <name evidence="1" type="ORF">H5410_043175</name>
</gene>
<accession>A0A9J5XXQ6</accession>
<name>A0A9J5XXQ6_SOLCO</name>
<evidence type="ECO:0000313" key="2">
    <source>
        <dbReference type="Proteomes" id="UP000824120"/>
    </source>
</evidence>
<comment type="caution">
    <text evidence="1">The sequence shown here is derived from an EMBL/GenBank/DDBJ whole genome shotgun (WGS) entry which is preliminary data.</text>
</comment>
<proteinExistence type="predicted"/>
<dbReference type="Proteomes" id="UP000824120">
    <property type="component" value="Chromosome 8"/>
</dbReference>
<keyword evidence="2" id="KW-1185">Reference proteome</keyword>
<sequence length="76" mass="8573">MEIVFNSSCCLTSEELVNDFVDFIFDPLLRLLHNQATAARCMKALLIGPPSWVIQRVIQRISSDFSQAVPTLLDYA</sequence>
<protein>
    <submittedName>
        <fullName evidence="1">Uncharacterized protein</fullName>
    </submittedName>
</protein>
<dbReference type="AlphaFoldDB" id="A0A9J5XXQ6"/>
<dbReference type="EMBL" id="JACXVP010000008">
    <property type="protein sequence ID" value="KAG5592661.1"/>
    <property type="molecule type" value="Genomic_DNA"/>
</dbReference>
<evidence type="ECO:0000313" key="1">
    <source>
        <dbReference type="EMBL" id="KAG5592661.1"/>
    </source>
</evidence>
<reference evidence="1 2" key="1">
    <citation type="submission" date="2020-09" db="EMBL/GenBank/DDBJ databases">
        <title>De no assembly of potato wild relative species, Solanum commersonii.</title>
        <authorList>
            <person name="Cho K."/>
        </authorList>
    </citation>
    <scope>NUCLEOTIDE SEQUENCE [LARGE SCALE GENOMIC DNA]</scope>
    <source>
        <strain evidence="1">LZ3.2</strain>
        <tissue evidence="1">Leaf</tissue>
    </source>
</reference>
<organism evidence="1 2">
    <name type="scientific">Solanum commersonii</name>
    <name type="common">Commerson's wild potato</name>
    <name type="synonym">Commerson's nightshade</name>
    <dbReference type="NCBI Taxonomy" id="4109"/>
    <lineage>
        <taxon>Eukaryota</taxon>
        <taxon>Viridiplantae</taxon>
        <taxon>Streptophyta</taxon>
        <taxon>Embryophyta</taxon>
        <taxon>Tracheophyta</taxon>
        <taxon>Spermatophyta</taxon>
        <taxon>Magnoliopsida</taxon>
        <taxon>eudicotyledons</taxon>
        <taxon>Gunneridae</taxon>
        <taxon>Pentapetalae</taxon>
        <taxon>asterids</taxon>
        <taxon>lamiids</taxon>
        <taxon>Solanales</taxon>
        <taxon>Solanaceae</taxon>
        <taxon>Solanoideae</taxon>
        <taxon>Solaneae</taxon>
        <taxon>Solanum</taxon>
    </lineage>
</organism>